<gene>
    <name evidence="2" type="ORF">AHMF7616_05148</name>
</gene>
<name>A0A369QTK6_9BACT</name>
<dbReference type="RefSeq" id="WP_147275788.1">
    <property type="nucleotide sequence ID" value="NZ_QASA01000001.1"/>
</dbReference>
<proteinExistence type="predicted"/>
<accession>A0A369QTK6</accession>
<comment type="caution">
    <text evidence="2">The sequence shown here is derived from an EMBL/GenBank/DDBJ whole genome shotgun (WGS) entry which is preliminary data.</text>
</comment>
<dbReference type="OrthoDB" id="799390at2"/>
<dbReference type="Pfam" id="PF13648">
    <property type="entry name" value="Lipocalin_4"/>
    <property type="match status" value="1"/>
</dbReference>
<dbReference type="AlphaFoldDB" id="A0A369QTK6"/>
<evidence type="ECO:0000259" key="1">
    <source>
        <dbReference type="Pfam" id="PF13648"/>
    </source>
</evidence>
<reference evidence="2 3" key="1">
    <citation type="submission" date="2018-04" db="EMBL/GenBank/DDBJ databases">
        <title>Adhaeribacter sp. HMF7616 genome sequencing and assembly.</title>
        <authorList>
            <person name="Kang H."/>
            <person name="Kang J."/>
            <person name="Cha I."/>
            <person name="Kim H."/>
            <person name="Joh K."/>
        </authorList>
    </citation>
    <scope>NUCLEOTIDE SEQUENCE [LARGE SCALE GENOMIC DNA]</scope>
    <source>
        <strain evidence="2 3">HMF7616</strain>
    </source>
</reference>
<dbReference type="EMBL" id="QASA01000001">
    <property type="protein sequence ID" value="RDC66517.1"/>
    <property type="molecule type" value="Genomic_DNA"/>
</dbReference>
<evidence type="ECO:0000313" key="3">
    <source>
        <dbReference type="Proteomes" id="UP000253919"/>
    </source>
</evidence>
<feature type="domain" description="Lipocalin-like" evidence="1">
    <location>
        <begin position="40"/>
        <end position="133"/>
    </location>
</feature>
<protein>
    <recommendedName>
        <fullName evidence="1">Lipocalin-like domain-containing protein</fullName>
    </recommendedName>
</protein>
<sequence length="155" mass="17084">MTHLEVLSSLLIIFFSFSSCDKKSDQAKIATKAELIVDKNWVVTAATVQVNNEPALNVFADLKDCEKDDITRFAKNGTYESREGATTCHPTDPPVSSQGTWTITQDNLTITEPRSSFRITYKILELGNTTLTISSTVPRDATGSTYTSTYTYAAQ</sequence>
<dbReference type="Gene3D" id="2.40.128.540">
    <property type="entry name" value="Domain of unknown function DUF4822"/>
    <property type="match status" value="1"/>
</dbReference>
<keyword evidence="3" id="KW-1185">Reference proteome</keyword>
<dbReference type="Proteomes" id="UP000253919">
    <property type="component" value="Unassembled WGS sequence"/>
</dbReference>
<dbReference type="InterPro" id="IPR024311">
    <property type="entry name" value="Lipocalin-like"/>
</dbReference>
<evidence type="ECO:0000313" key="2">
    <source>
        <dbReference type="EMBL" id="RDC66517.1"/>
    </source>
</evidence>
<organism evidence="2 3">
    <name type="scientific">Adhaeribacter pallidiroseus</name>
    <dbReference type="NCBI Taxonomy" id="2072847"/>
    <lineage>
        <taxon>Bacteria</taxon>
        <taxon>Pseudomonadati</taxon>
        <taxon>Bacteroidota</taxon>
        <taxon>Cytophagia</taxon>
        <taxon>Cytophagales</taxon>
        <taxon>Hymenobacteraceae</taxon>
        <taxon>Adhaeribacter</taxon>
    </lineage>
</organism>